<dbReference type="EMBL" id="CP036269">
    <property type="protein sequence ID" value="QDT40760.1"/>
    <property type="molecule type" value="Genomic_DNA"/>
</dbReference>
<dbReference type="Proteomes" id="UP000317171">
    <property type="component" value="Chromosome"/>
</dbReference>
<feature type="compositionally biased region" description="Basic and acidic residues" evidence="1">
    <location>
        <begin position="35"/>
        <end position="55"/>
    </location>
</feature>
<keyword evidence="3" id="KW-1185">Reference proteome</keyword>
<evidence type="ECO:0000256" key="1">
    <source>
        <dbReference type="SAM" id="MobiDB-lite"/>
    </source>
</evidence>
<dbReference type="AlphaFoldDB" id="A0A517RA49"/>
<reference evidence="2 3" key="1">
    <citation type="submission" date="2019-02" db="EMBL/GenBank/DDBJ databases">
        <title>Deep-cultivation of Planctomycetes and their phenomic and genomic characterization uncovers novel biology.</title>
        <authorList>
            <person name="Wiegand S."/>
            <person name="Jogler M."/>
            <person name="Boedeker C."/>
            <person name="Pinto D."/>
            <person name="Vollmers J."/>
            <person name="Rivas-Marin E."/>
            <person name="Kohn T."/>
            <person name="Peeters S.H."/>
            <person name="Heuer A."/>
            <person name="Rast P."/>
            <person name="Oberbeckmann S."/>
            <person name="Bunk B."/>
            <person name="Jeske O."/>
            <person name="Meyerdierks A."/>
            <person name="Storesund J.E."/>
            <person name="Kallscheuer N."/>
            <person name="Luecker S."/>
            <person name="Lage O.M."/>
            <person name="Pohl T."/>
            <person name="Merkel B.J."/>
            <person name="Hornburger P."/>
            <person name="Mueller R.-W."/>
            <person name="Bruemmer F."/>
            <person name="Labrenz M."/>
            <person name="Spormann A.M."/>
            <person name="Op den Camp H."/>
            <person name="Overmann J."/>
            <person name="Amann R."/>
            <person name="Jetten M.S.M."/>
            <person name="Mascher T."/>
            <person name="Medema M.H."/>
            <person name="Devos D.P."/>
            <person name="Kaster A.-K."/>
            <person name="Ovreas L."/>
            <person name="Rohde M."/>
            <person name="Galperin M.Y."/>
            <person name="Jogler C."/>
        </authorList>
    </citation>
    <scope>NUCLEOTIDE SEQUENCE [LARGE SCALE GENOMIC DNA]</scope>
    <source>
        <strain evidence="2 3">Pan241w</strain>
    </source>
</reference>
<accession>A0A517RA49</accession>
<evidence type="ECO:0000313" key="3">
    <source>
        <dbReference type="Proteomes" id="UP000317171"/>
    </source>
</evidence>
<gene>
    <name evidence="2" type="ORF">Pan241w_08190</name>
</gene>
<evidence type="ECO:0000313" key="2">
    <source>
        <dbReference type="EMBL" id="QDT40760.1"/>
    </source>
</evidence>
<sequence>MQAGNQNQPHQREQTEIDDEGAEEKRGSNPIPDAAKNEHAGIDDAHHGNVDRDVYTKQSEPESAAAMLHMRIGNQYHRENQHDAQEYPACCGKF</sequence>
<protein>
    <submittedName>
        <fullName evidence="2">Uncharacterized protein</fullName>
    </submittedName>
</protein>
<proteinExistence type="predicted"/>
<name>A0A517RA49_9PLAN</name>
<organism evidence="2 3">
    <name type="scientific">Gimesia alba</name>
    <dbReference type="NCBI Taxonomy" id="2527973"/>
    <lineage>
        <taxon>Bacteria</taxon>
        <taxon>Pseudomonadati</taxon>
        <taxon>Planctomycetota</taxon>
        <taxon>Planctomycetia</taxon>
        <taxon>Planctomycetales</taxon>
        <taxon>Planctomycetaceae</taxon>
        <taxon>Gimesia</taxon>
    </lineage>
</organism>
<dbReference type="KEGG" id="gaz:Pan241w_08190"/>
<feature type="region of interest" description="Disordered" evidence="1">
    <location>
        <begin position="1"/>
        <end position="59"/>
    </location>
</feature>